<dbReference type="EMBL" id="CATQJA010000160">
    <property type="protein sequence ID" value="CAJ0557954.1"/>
    <property type="molecule type" value="Genomic_DNA"/>
</dbReference>
<organism evidence="3 4">
    <name type="scientific">Mesorhabditis spiculigera</name>
    <dbReference type="NCBI Taxonomy" id="96644"/>
    <lineage>
        <taxon>Eukaryota</taxon>
        <taxon>Metazoa</taxon>
        <taxon>Ecdysozoa</taxon>
        <taxon>Nematoda</taxon>
        <taxon>Chromadorea</taxon>
        <taxon>Rhabditida</taxon>
        <taxon>Rhabditina</taxon>
        <taxon>Rhabditomorpha</taxon>
        <taxon>Rhabditoidea</taxon>
        <taxon>Rhabditidae</taxon>
        <taxon>Mesorhabditinae</taxon>
        <taxon>Mesorhabditis</taxon>
    </lineage>
</organism>
<dbReference type="Proteomes" id="UP001177023">
    <property type="component" value="Unassembled WGS sequence"/>
</dbReference>
<feature type="signal peptide" evidence="1">
    <location>
        <begin position="1"/>
        <end position="17"/>
    </location>
</feature>
<reference evidence="3" key="1">
    <citation type="submission" date="2023-06" db="EMBL/GenBank/DDBJ databases">
        <authorList>
            <person name="Delattre M."/>
        </authorList>
    </citation>
    <scope>NUCLEOTIDE SEQUENCE</scope>
    <source>
        <strain evidence="3">AF72</strain>
    </source>
</reference>
<gene>
    <name evidence="3" type="ORF">MSPICULIGERA_LOCUS13148</name>
    <name evidence="2" type="ORF">MSPICULIGERA_LOCUS700</name>
</gene>
<keyword evidence="4" id="KW-1185">Reference proteome</keyword>
<evidence type="ECO:0000313" key="3">
    <source>
        <dbReference type="EMBL" id="CAJ0574821.1"/>
    </source>
</evidence>
<evidence type="ECO:0000313" key="4">
    <source>
        <dbReference type="Proteomes" id="UP001177023"/>
    </source>
</evidence>
<name>A0AA36CV85_9BILA</name>
<dbReference type="EMBL" id="CATQJA010002633">
    <property type="protein sequence ID" value="CAJ0574821.1"/>
    <property type="molecule type" value="Genomic_DNA"/>
</dbReference>
<keyword evidence="1" id="KW-0732">Signal</keyword>
<feature type="non-terminal residue" evidence="3">
    <location>
        <position position="1"/>
    </location>
</feature>
<comment type="caution">
    <text evidence="3">The sequence shown here is derived from an EMBL/GenBank/DDBJ whole genome shotgun (WGS) entry which is preliminary data.</text>
</comment>
<accession>A0AA36CV85</accession>
<feature type="chain" id="PRO_5041588889" evidence="1">
    <location>
        <begin position="18"/>
        <end position="203"/>
    </location>
</feature>
<proteinExistence type="predicted"/>
<evidence type="ECO:0000256" key="1">
    <source>
        <dbReference type="SAM" id="SignalP"/>
    </source>
</evidence>
<dbReference type="PROSITE" id="PS51257">
    <property type="entry name" value="PROKAR_LIPOPROTEIN"/>
    <property type="match status" value="1"/>
</dbReference>
<protein>
    <submittedName>
        <fullName evidence="3">Uncharacterized protein</fullName>
    </submittedName>
</protein>
<dbReference type="AlphaFoldDB" id="A0AA36CV85"/>
<evidence type="ECO:0000313" key="2">
    <source>
        <dbReference type="EMBL" id="CAJ0557954.1"/>
    </source>
</evidence>
<sequence length="203" mass="21421">MLRYVSLLAVVATAISAACTDGKENAFTLANVNDASLSIHFENVVVQTYDANMQPVCEKNAPSLNLPGVIKLVSGDIKVTAANDLTQDEADLSLKKDSLLVGTVCDNGKSKNPILPDKDCKITDVCSLLGADLCKLMGTPGTYDLATIEKDLNITSTITLPNINGAINSILKGNWQVGISLNGGGKTIGQIKLPGNADWIYIN</sequence>